<reference evidence="1" key="1">
    <citation type="journal article" date="2022" name="J Environ Chem Eng">
        <title>Biodegradation of petroleum oil using a constructed nonpathogenic and heavy metal-tolerant bacterial consortium isolated from marine sponges.</title>
        <authorList>
            <person name="Dechsakulwatana C."/>
            <person name="Rungsihiranrut A."/>
            <person name="Muangchinda C."/>
            <person name="Ningthoujam R."/>
            <person name="Klankeo P."/>
            <person name="Pinyakong O."/>
        </authorList>
    </citation>
    <scope>NUCLEOTIDE SEQUENCE</scope>
    <source>
        <strain evidence="1">TL01-2</strain>
    </source>
</reference>
<evidence type="ECO:0000313" key="2">
    <source>
        <dbReference type="Proteomes" id="UP001269400"/>
    </source>
</evidence>
<protein>
    <submittedName>
        <fullName evidence="1">Uncharacterized protein</fullName>
    </submittedName>
</protein>
<dbReference type="EMBL" id="JAPTGD010000002">
    <property type="protein sequence ID" value="MDU9694108.1"/>
    <property type="molecule type" value="Genomic_DNA"/>
</dbReference>
<accession>A0AAX6NDY2</accession>
<sequence length="104" mass="11995">MSVNQQVTNCEISELKMQFKKYDTFASDNYELTDIFPEARSFGNVSDILKDAPRCLRKVYEYMGNIYISGDINDTGNIEDEIIVVGKVKPFLETKVRDALKRMQ</sequence>
<name>A0AAX6NDY2_PRIAR</name>
<dbReference type="AlphaFoldDB" id="A0AAX6NDY2"/>
<proteinExistence type="predicted"/>
<gene>
    <name evidence="1" type="ORF">O0Q50_23270</name>
</gene>
<dbReference type="Proteomes" id="UP001269400">
    <property type="component" value="Unassembled WGS sequence"/>
</dbReference>
<reference evidence="1" key="2">
    <citation type="submission" date="2022-12" db="EMBL/GenBank/DDBJ databases">
        <authorList>
            <person name="Dechsakulwatana C."/>
            <person name="Rungsihiranrut A."/>
            <person name="Muangchinda C."/>
            <person name="Ningthoujam R."/>
            <person name="Klankeo P."/>
            <person name="Pinyakong O."/>
        </authorList>
    </citation>
    <scope>NUCLEOTIDE SEQUENCE</scope>
    <source>
        <strain evidence="1">TL01-2</strain>
    </source>
</reference>
<dbReference type="RefSeq" id="WP_316911321.1">
    <property type="nucleotide sequence ID" value="NZ_JAPTGD010000002.1"/>
</dbReference>
<organism evidence="1 2">
    <name type="scientific">Priestia aryabhattai</name>
    <name type="common">Bacillus aryabhattai</name>
    <dbReference type="NCBI Taxonomy" id="412384"/>
    <lineage>
        <taxon>Bacteria</taxon>
        <taxon>Bacillati</taxon>
        <taxon>Bacillota</taxon>
        <taxon>Bacilli</taxon>
        <taxon>Bacillales</taxon>
        <taxon>Bacillaceae</taxon>
        <taxon>Priestia</taxon>
    </lineage>
</organism>
<comment type="caution">
    <text evidence="1">The sequence shown here is derived from an EMBL/GenBank/DDBJ whole genome shotgun (WGS) entry which is preliminary data.</text>
</comment>
<evidence type="ECO:0000313" key="1">
    <source>
        <dbReference type="EMBL" id="MDU9694108.1"/>
    </source>
</evidence>